<evidence type="ECO:0000313" key="12">
    <source>
        <dbReference type="EMBL" id="ETW78003.1"/>
    </source>
</evidence>
<keyword evidence="5 8" id="KW-0687">Ribonucleoprotein</keyword>
<evidence type="ECO:0000256" key="9">
    <source>
        <dbReference type="RuleBase" id="RU003823"/>
    </source>
</evidence>
<protein>
    <recommendedName>
        <fullName evidence="6">Small ribosomal subunit protein uS5m</fullName>
    </recommendedName>
    <alternativeName>
        <fullName evidence="7">28S ribosomal protein S5, mitochondrial</fullName>
    </alternativeName>
</protein>
<gene>
    <name evidence="12" type="ORF">HETIRDRAFT_55775</name>
</gene>
<dbReference type="AlphaFoldDB" id="W4JWQ8"/>
<evidence type="ECO:0000256" key="8">
    <source>
        <dbReference type="PROSITE-ProRule" id="PRU00268"/>
    </source>
</evidence>
<feature type="region of interest" description="Disordered" evidence="10">
    <location>
        <begin position="191"/>
        <end position="212"/>
    </location>
</feature>
<dbReference type="PANTHER" id="PTHR48277:SF1">
    <property type="entry name" value="MITOCHONDRIAL RIBOSOMAL PROTEIN S5"/>
    <property type="match status" value="1"/>
</dbReference>
<dbReference type="eggNOG" id="KOG2646">
    <property type="taxonomic scope" value="Eukaryota"/>
</dbReference>
<evidence type="ECO:0000259" key="11">
    <source>
        <dbReference type="PROSITE" id="PS50881"/>
    </source>
</evidence>
<dbReference type="InterPro" id="IPR013810">
    <property type="entry name" value="Ribosomal_uS5_N"/>
</dbReference>
<dbReference type="InterPro" id="IPR005324">
    <property type="entry name" value="Ribosomal_uS5_C"/>
</dbReference>
<evidence type="ECO:0000256" key="2">
    <source>
        <dbReference type="ARBA" id="ARBA00008945"/>
    </source>
</evidence>
<dbReference type="EMBL" id="KI925462">
    <property type="protein sequence ID" value="ETW78003.1"/>
    <property type="molecule type" value="Genomic_DNA"/>
</dbReference>
<feature type="compositionally biased region" description="Acidic residues" evidence="10">
    <location>
        <begin position="17"/>
        <end position="31"/>
    </location>
</feature>
<keyword evidence="3 8" id="KW-0689">Ribosomal protein</keyword>
<evidence type="ECO:0000256" key="6">
    <source>
        <dbReference type="ARBA" id="ARBA00039335"/>
    </source>
</evidence>
<comment type="subcellular location">
    <subcellularLocation>
        <location evidence="1">Mitochondrion</location>
    </subcellularLocation>
</comment>
<feature type="region of interest" description="Disordered" evidence="10">
    <location>
        <begin position="1"/>
        <end position="34"/>
    </location>
</feature>
<evidence type="ECO:0000256" key="5">
    <source>
        <dbReference type="ARBA" id="ARBA00023274"/>
    </source>
</evidence>
<dbReference type="InterPro" id="IPR014721">
    <property type="entry name" value="Ribsml_uS5_D2-typ_fold_subgr"/>
</dbReference>
<dbReference type="OrthoDB" id="309483at2759"/>
<dbReference type="PANTHER" id="PTHR48277">
    <property type="entry name" value="MITOCHONDRIAL RIBOSOMAL PROTEIN S5"/>
    <property type="match status" value="1"/>
</dbReference>
<proteinExistence type="inferred from homology"/>
<dbReference type="Gene3D" id="3.30.230.10">
    <property type="match status" value="1"/>
</dbReference>
<dbReference type="GO" id="GO:0005743">
    <property type="term" value="C:mitochondrial inner membrane"/>
    <property type="evidence" value="ECO:0007669"/>
    <property type="project" value="UniProtKB-ARBA"/>
</dbReference>
<dbReference type="KEGG" id="hir:HETIRDRAFT_55775"/>
<dbReference type="PROSITE" id="PS50881">
    <property type="entry name" value="S5_DSRBD"/>
    <property type="match status" value="1"/>
</dbReference>
<dbReference type="STRING" id="747525.W4JWQ8"/>
<dbReference type="Pfam" id="PF00333">
    <property type="entry name" value="Ribosomal_S5"/>
    <property type="match status" value="1"/>
</dbReference>
<dbReference type="Gene3D" id="3.30.160.20">
    <property type="match status" value="1"/>
</dbReference>
<dbReference type="SUPFAM" id="SSF54211">
    <property type="entry name" value="Ribosomal protein S5 domain 2-like"/>
    <property type="match status" value="1"/>
</dbReference>
<dbReference type="HOGENOM" id="CLU_038700_2_0_1"/>
<dbReference type="FunFam" id="3.30.230.10:FF:000002">
    <property type="entry name" value="30S ribosomal protein S5"/>
    <property type="match status" value="1"/>
</dbReference>
<dbReference type="SUPFAM" id="SSF54768">
    <property type="entry name" value="dsRNA-binding domain-like"/>
    <property type="match status" value="1"/>
</dbReference>
<accession>W4JWQ8</accession>
<comment type="similarity">
    <text evidence="2 9">Belongs to the universal ribosomal protein uS5 family.</text>
</comment>
<reference evidence="12 13" key="1">
    <citation type="journal article" date="2012" name="New Phytol.">
        <title>Insight into trade-off between wood decay and parasitism from the genome of a fungal forest pathogen.</title>
        <authorList>
            <person name="Olson A."/>
            <person name="Aerts A."/>
            <person name="Asiegbu F."/>
            <person name="Belbahri L."/>
            <person name="Bouzid O."/>
            <person name="Broberg A."/>
            <person name="Canback B."/>
            <person name="Coutinho P.M."/>
            <person name="Cullen D."/>
            <person name="Dalman K."/>
            <person name="Deflorio G."/>
            <person name="van Diepen L.T."/>
            <person name="Dunand C."/>
            <person name="Duplessis S."/>
            <person name="Durling M."/>
            <person name="Gonthier P."/>
            <person name="Grimwood J."/>
            <person name="Fossdal C.G."/>
            <person name="Hansson D."/>
            <person name="Henrissat B."/>
            <person name="Hietala A."/>
            <person name="Himmelstrand K."/>
            <person name="Hoffmeister D."/>
            <person name="Hogberg N."/>
            <person name="James T.Y."/>
            <person name="Karlsson M."/>
            <person name="Kohler A."/>
            <person name="Kues U."/>
            <person name="Lee Y.H."/>
            <person name="Lin Y.C."/>
            <person name="Lind M."/>
            <person name="Lindquist E."/>
            <person name="Lombard V."/>
            <person name="Lucas S."/>
            <person name="Lunden K."/>
            <person name="Morin E."/>
            <person name="Murat C."/>
            <person name="Park J."/>
            <person name="Raffaello T."/>
            <person name="Rouze P."/>
            <person name="Salamov A."/>
            <person name="Schmutz J."/>
            <person name="Solheim H."/>
            <person name="Stahlberg J."/>
            <person name="Velez H."/>
            <person name="de Vries R.P."/>
            <person name="Wiebenga A."/>
            <person name="Woodward S."/>
            <person name="Yakovlev I."/>
            <person name="Garbelotto M."/>
            <person name="Martin F."/>
            <person name="Grigoriev I.V."/>
            <person name="Stenlid J."/>
        </authorList>
    </citation>
    <scope>NUCLEOTIDE SEQUENCE [LARGE SCALE GENOMIC DNA]</scope>
    <source>
        <strain evidence="12 13">TC 32-1</strain>
    </source>
</reference>
<dbReference type="RefSeq" id="XP_009549653.1">
    <property type="nucleotide sequence ID" value="XM_009551358.1"/>
</dbReference>
<sequence>MFPENYEEPIEDVTKEEGEESEFSAKEDDEYSPYAHLPLTPKELSALHTFPLFTRRITQQTGKGKIHRMYSLVVVGNGNGLVGYGEGKDDEVARAIDKAFLQAVRTMDYVDRYEDRTIWTDMESKLGATRVILRPRPVGFGLHCNPNIHQVLKAAGIKDISAKVWGSRNPLNVIKLLFRMLHPGNAPLSMGNGIGGRGRKLDKGSGVRGKQEIERERGRKLVSLRTW</sequence>
<dbReference type="FunFam" id="3.30.160.20:FF:000022">
    <property type="entry name" value="28S ribosomal protein S5, mitochondrial"/>
    <property type="match status" value="1"/>
</dbReference>
<keyword evidence="4" id="KW-0496">Mitochondrion</keyword>
<dbReference type="InterPro" id="IPR000851">
    <property type="entry name" value="Ribosomal_uS5"/>
</dbReference>
<feature type="compositionally biased region" description="Acidic residues" evidence="10">
    <location>
        <begin position="1"/>
        <end position="11"/>
    </location>
</feature>
<dbReference type="GO" id="GO:0005763">
    <property type="term" value="C:mitochondrial small ribosomal subunit"/>
    <property type="evidence" value="ECO:0007669"/>
    <property type="project" value="UniProtKB-ARBA"/>
</dbReference>
<evidence type="ECO:0000256" key="7">
    <source>
        <dbReference type="ARBA" id="ARBA00041606"/>
    </source>
</evidence>
<dbReference type="InParanoid" id="W4JWQ8"/>
<evidence type="ECO:0000256" key="10">
    <source>
        <dbReference type="SAM" id="MobiDB-lite"/>
    </source>
</evidence>
<dbReference type="GO" id="GO:0003723">
    <property type="term" value="F:RNA binding"/>
    <property type="evidence" value="ECO:0007669"/>
    <property type="project" value="InterPro"/>
</dbReference>
<name>W4JWQ8_HETIT</name>
<keyword evidence="13" id="KW-1185">Reference proteome</keyword>
<dbReference type="GO" id="GO:0006412">
    <property type="term" value="P:translation"/>
    <property type="evidence" value="ECO:0007669"/>
    <property type="project" value="InterPro"/>
</dbReference>
<dbReference type="Proteomes" id="UP000030671">
    <property type="component" value="Unassembled WGS sequence"/>
</dbReference>
<evidence type="ECO:0000313" key="13">
    <source>
        <dbReference type="Proteomes" id="UP000030671"/>
    </source>
</evidence>
<evidence type="ECO:0000256" key="1">
    <source>
        <dbReference type="ARBA" id="ARBA00004173"/>
    </source>
</evidence>
<evidence type="ECO:0000256" key="4">
    <source>
        <dbReference type="ARBA" id="ARBA00023128"/>
    </source>
</evidence>
<feature type="domain" description="S5 DRBM" evidence="11">
    <location>
        <begin position="47"/>
        <end position="110"/>
    </location>
</feature>
<dbReference type="Pfam" id="PF03719">
    <property type="entry name" value="Ribosomal_S5_C"/>
    <property type="match status" value="1"/>
</dbReference>
<dbReference type="GO" id="GO:0003735">
    <property type="term" value="F:structural constituent of ribosome"/>
    <property type="evidence" value="ECO:0007669"/>
    <property type="project" value="UniProtKB-UniRule"/>
</dbReference>
<dbReference type="GeneID" id="20678342"/>
<evidence type="ECO:0000256" key="3">
    <source>
        <dbReference type="ARBA" id="ARBA00022980"/>
    </source>
</evidence>
<dbReference type="InterPro" id="IPR020568">
    <property type="entry name" value="Ribosomal_Su5_D2-typ_SF"/>
</dbReference>
<feature type="compositionally biased region" description="Basic and acidic residues" evidence="10">
    <location>
        <begin position="199"/>
        <end position="212"/>
    </location>
</feature>
<organism evidence="12 13">
    <name type="scientific">Heterobasidion irregulare (strain TC 32-1)</name>
    <dbReference type="NCBI Taxonomy" id="747525"/>
    <lineage>
        <taxon>Eukaryota</taxon>
        <taxon>Fungi</taxon>
        <taxon>Dikarya</taxon>
        <taxon>Basidiomycota</taxon>
        <taxon>Agaricomycotina</taxon>
        <taxon>Agaricomycetes</taxon>
        <taxon>Russulales</taxon>
        <taxon>Bondarzewiaceae</taxon>
        <taxon>Heterobasidion</taxon>
        <taxon>Heterobasidion annosum species complex</taxon>
    </lineage>
</organism>